<name>A0A8J3BBS1_9FLAO</name>
<evidence type="ECO:0000259" key="2">
    <source>
        <dbReference type="Pfam" id="PF14905"/>
    </source>
</evidence>
<proteinExistence type="predicted"/>
<gene>
    <name evidence="3" type="ORF">GCM10007962_00480</name>
</gene>
<dbReference type="InterPro" id="IPR041700">
    <property type="entry name" value="OMP_b-brl_3"/>
</dbReference>
<organism evidence="3 4">
    <name type="scientific">Yeosuana aromativorans</name>
    <dbReference type="NCBI Taxonomy" id="288019"/>
    <lineage>
        <taxon>Bacteria</taxon>
        <taxon>Pseudomonadati</taxon>
        <taxon>Bacteroidota</taxon>
        <taxon>Flavobacteriia</taxon>
        <taxon>Flavobacteriales</taxon>
        <taxon>Flavobacteriaceae</taxon>
        <taxon>Yeosuana</taxon>
    </lineage>
</organism>
<dbReference type="SUPFAM" id="SSF49464">
    <property type="entry name" value="Carboxypeptidase regulatory domain-like"/>
    <property type="match status" value="1"/>
</dbReference>
<dbReference type="InterPro" id="IPR008969">
    <property type="entry name" value="CarboxyPept-like_regulatory"/>
</dbReference>
<dbReference type="SUPFAM" id="SSF56935">
    <property type="entry name" value="Porins"/>
    <property type="match status" value="1"/>
</dbReference>
<protein>
    <recommendedName>
        <fullName evidence="2">Outer membrane protein beta-barrel domain-containing protein</fullName>
    </recommendedName>
</protein>
<evidence type="ECO:0000256" key="1">
    <source>
        <dbReference type="SAM" id="SignalP"/>
    </source>
</evidence>
<reference evidence="3" key="2">
    <citation type="submission" date="2020-09" db="EMBL/GenBank/DDBJ databases">
        <authorList>
            <person name="Sun Q."/>
            <person name="Ohkuma M."/>
        </authorList>
    </citation>
    <scope>NUCLEOTIDE SEQUENCE</scope>
    <source>
        <strain evidence="3">JCM 12862</strain>
    </source>
</reference>
<dbReference type="RefSeq" id="WP_188649259.1">
    <property type="nucleotide sequence ID" value="NZ_BMNR01000001.1"/>
</dbReference>
<evidence type="ECO:0000313" key="3">
    <source>
        <dbReference type="EMBL" id="GGK10195.1"/>
    </source>
</evidence>
<evidence type="ECO:0000313" key="4">
    <source>
        <dbReference type="Proteomes" id="UP000612329"/>
    </source>
</evidence>
<feature type="domain" description="Outer membrane protein beta-barrel" evidence="2">
    <location>
        <begin position="449"/>
        <end position="906"/>
    </location>
</feature>
<dbReference type="Pfam" id="PF13715">
    <property type="entry name" value="CarbopepD_reg_2"/>
    <property type="match status" value="1"/>
</dbReference>
<sequence length="925" mass="105937">MKKYYFGVILLLFFTNLFAQNNPFEISGKLISEDDQTPLEAATVYLQRVKDSSLIAYTITDRDGKIKLEDKTNDASANLYISYVGYQTYHKLVDLKKSKINLGTIQLQVSTNALDEIVVNAQPPITIKKDTLEFSVKSFETKKDANVEDVLKVLPGVEVAEDGSITVNGKPVNKILVNGKPFFGSDPTITTRNLSKDIIEKIQVVDTKTKAQAFSGEKGDNENKTINLTIKKENNKGNFGKLSAGAGTNKRYEFAGMFNHFDNDQRISVLAGGNNTNSPGFSFGEIMKMFGGNSIRFNSNGSFSVDGRSFGGGQGITTSRNYGLNYADKLGDGKDMSADYFYSKSSSNNNTIRERENILPDSRFFTKSNTSNYNDNDNHRANMEFDIKPDSTLLINVRPTFSYGTSETVFSQDESSFDESNVRTNDYSSNSVVNSISRNFNNDIDITKRFGSNGSFLRFSIENEIKTDTRKDFLNSVSNVYGDNPESTVRDQFADVSNKDNNFNSEIRYRIPLVGKKLFFDAEYNYQRNKSDNTRSTYDKDVSNNEFSNFNTDLSTDFKYINEQIRPELTLRYRTDIWDIRLGSSYVFRTLENQDGLRPELNVKRRFKNLQWRSNIEYKFSAKSRIELDYRLRNNPPRVNQLQAYRDVSNPLNIRTGNPDLKPTDIHQITLSFRSFDWQKGTGVFSFFRANFEDNRVVSKTTTDANYVRETTFANVNGNYTINGNVSFRKSVKIDSLRTLRFGANMSGNINKSINYNNGIQYASNVKSLDPSVDLRFSWKDVFEISPRYRLSFTRNTYDINAFKDIDFLYHAFELNTATFLPKHFEWRNDIIYNYNPNIAQGFQKSAWFWNATLAYSFLKDNATLTLKAYDLLNQNTNARRTATENYIEDSQSTVLTQYFMLSFSWKFNTLGPKGETRQGHFRRF</sequence>
<reference evidence="3" key="1">
    <citation type="journal article" date="2014" name="Int. J. Syst. Evol. Microbiol.">
        <title>Complete genome sequence of Corynebacterium casei LMG S-19264T (=DSM 44701T), isolated from a smear-ripened cheese.</title>
        <authorList>
            <consortium name="US DOE Joint Genome Institute (JGI-PGF)"/>
            <person name="Walter F."/>
            <person name="Albersmeier A."/>
            <person name="Kalinowski J."/>
            <person name="Ruckert C."/>
        </authorList>
    </citation>
    <scope>NUCLEOTIDE SEQUENCE</scope>
    <source>
        <strain evidence="3">JCM 12862</strain>
    </source>
</reference>
<accession>A0A8J3BBS1</accession>
<keyword evidence="1" id="KW-0732">Signal</keyword>
<dbReference type="Pfam" id="PF14905">
    <property type="entry name" value="OMP_b-brl_3"/>
    <property type="match status" value="1"/>
</dbReference>
<keyword evidence="4" id="KW-1185">Reference proteome</keyword>
<feature type="chain" id="PRO_5035170932" description="Outer membrane protein beta-barrel domain-containing protein" evidence="1">
    <location>
        <begin position="20"/>
        <end position="925"/>
    </location>
</feature>
<dbReference type="AlphaFoldDB" id="A0A8J3BBS1"/>
<dbReference type="EMBL" id="BMNR01000001">
    <property type="protein sequence ID" value="GGK10195.1"/>
    <property type="molecule type" value="Genomic_DNA"/>
</dbReference>
<feature type="signal peptide" evidence="1">
    <location>
        <begin position="1"/>
        <end position="19"/>
    </location>
</feature>
<comment type="caution">
    <text evidence="3">The sequence shown here is derived from an EMBL/GenBank/DDBJ whole genome shotgun (WGS) entry which is preliminary data.</text>
</comment>
<dbReference type="Proteomes" id="UP000612329">
    <property type="component" value="Unassembled WGS sequence"/>
</dbReference>